<protein>
    <recommendedName>
        <fullName evidence="1">GmrSD restriction endonucleases C-terminal domain-containing protein</fullName>
    </recommendedName>
</protein>
<evidence type="ECO:0000313" key="3">
    <source>
        <dbReference type="Proteomes" id="UP000215771"/>
    </source>
</evidence>
<dbReference type="PANTHER" id="PTHR24094:SF15">
    <property type="entry name" value="AMP-DEPENDENT SYNTHETASE_LIGASE DOMAIN-CONTAINING PROTEIN-RELATED"/>
    <property type="match status" value="1"/>
</dbReference>
<evidence type="ECO:0000259" key="1">
    <source>
        <dbReference type="Pfam" id="PF07510"/>
    </source>
</evidence>
<name>A0A269PEY3_9CORY</name>
<proteinExistence type="predicted"/>
<dbReference type="Proteomes" id="UP000215771">
    <property type="component" value="Unassembled WGS sequence"/>
</dbReference>
<comment type="caution">
    <text evidence="2">The sequence shown here is derived from an EMBL/GenBank/DDBJ whole genome shotgun (WGS) entry which is preliminary data.</text>
</comment>
<dbReference type="PANTHER" id="PTHR24094">
    <property type="entry name" value="SECRETED PROTEIN"/>
    <property type="match status" value="1"/>
</dbReference>
<gene>
    <name evidence="2" type="ORF">CIG21_03930</name>
</gene>
<dbReference type="RefSeq" id="WP_095275920.1">
    <property type="nucleotide sequence ID" value="NZ_CP047655.1"/>
</dbReference>
<dbReference type="AlphaFoldDB" id="A0A269PEY3"/>
<reference evidence="2 3" key="1">
    <citation type="submission" date="2017-08" db="EMBL/GenBank/DDBJ databases">
        <authorList>
            <person name="de Groot N.N."/>
        </authorList>
    </citation>
    <scope>NUCLEOTIDE SEQUENCE [LARGE SCALE GENOMIC DNA]</scope>
    <source>
        <strain evidence="2 3">NBT06-6</strain>
    </source>
</reference>
<feature type="domain" description="GmrSD restriction endonucleases C-terminal" evidence="1">
    <location>
        <begin position="95"/>
        <end position="160"/>
    </location>
</feature>
<dbReference type="Pfam" id="PF07510">
    <property type="entry name" value="GmrSD_C"/>
    <property type="match status" value="1"/>
</dbReference>
<dbReference type="EMBL" id="NQMQ01000009">
    <property type="protein sequence ID" value="PAJ70465.1"/>
    <property type="molecule type" value="Genomic_DNA"/>
</dbReference>
<dbReference type="Gene3D" id="1.10.30.50">
    <property type="match status" value="1"/>
</dbReference>
<evidence type="ECO:0000313" key="2">
    <source>
        <dbReference type="EMBL" id="PAJ70465.1"/>
    </source>
</evidence>
<accession>A0A269PEY3</accession>
<organism evidence="2 3">
    <name type="scientific">Corynebacterium hadale</name>
    <dbReference type="NCBI Taxonomy" id="2026255"/>
    <lineage>
        <taxon>Bacteria</taxon>
        <taxon>Bacillati</taxon>
        <taxon>Actinomycetota</taxon>
        <taxon>Actinomycetes</taxon>
        <taxon>Mycobacteriales</taxon>
        <taxon>Corynebacteriaceae</taxon>
        <taxon>Corynebacterium</taxon>
    </lineage>
</organism>
<dbReference type="InterPro" id="IPR011089">
    <property type="entry name" value="GmrSD_C"/>
</dbReference>
<sequence>MRYYLALLTVATLFIAPFPTPRSHIVASAGPPRATVLGYSREEFGHGWADTGAGCTTRTEALALAFGGDGEASISCSTPYTSWGAAPIDDPYTGTAITPADVELDHLIPLSAAWDLGAHAWPRRTRIAFANDPRNLVVVSAAANQEKSDQLPSEWMPPARRKRCAYSHRLADVAQAYHLVLPAEDLRAMRRSCAGFSGLIGARSLSGSQVHAQTAGREL</sequence>